<gene>
    <name evidence="3" type="ORF">H4W34_001126</name>
</gene>
<evidence type="ECO:0000313" key="4">
    <source>
        <dbReference type="Proteomes" id="UP000627838"/>
    </source>
</evidence>
<evidence type="ECO:0000313" key="3">
    <source>
        <dbReference type="EMBL" id="MBE1531293.1"/>
    </source>
</evidence>
<protein>
    <recommendedName>
        <fullName evidence="5">DUF3592 domain-containing protein</fullName>
    </recommendedName>
</protein>
<name>A0ABR9JL60_9ACTN</name>
<evidence type="ECO:0008006" key="5">
    <source>
        <dbReference type="Google" id="ProtNLM"/>
    </source>
</evidence>
<comment type="caution">
    <text evidence="3">The sequence shown here is derived from an EMBL/GenBank/DDBJ whole genome shotgun (WGS) entry which is preliminary data.</text>
</comment>
<keyword evidence="2" id="KW-1133">Transmembrane helix</keyword>
<sequence length="153" mass="16250">MNWPGYIALGALFYFSKPLWWSAPLLLPHLYCVFAAVVGLAVGAVRKRFVAYEAEVTGERIVLTTPSGTRSPAVGDLVTVAVDHATDHDGDDKYTSLRLEWPSGAVNKSVSVTGDYEPTLAASVSRVLGRPVPESRRGPLGPPSGPAFGRIGG</sequence>
<feature type="transmembrane region" description="Helical" evidence="2">
    <location>
        <begin position="20"/>
        <end position="42"/>
    </location>
</feature>
<evidence type="ECO:0000256" key="1">
    <source>
        <dbReference type="SAM" id="MobiDB-lite"/>
    </source>
</evidence>
<dbReference type="Proteomes" id="UP000627838">
    <property type="component" value="Unassembled WGS sequence"/>
</dbReference>
<dbReference type="EMBL" id="JADBDZ010000001">
    <property type="protein sequence ID" value="MBE1531293.1"/>
    <property type="molecule type" value="Genomic_DNA"/>
</dbReference>
<accession>A0ABR9JL60</accession>
<dbReference type="RefSeq" id="WP_192758188.1">
    <property type="nucleotide sequence ID" value="NZ_JADBDZ010000001.1"/>
</dbReference>
<evidence type="ECO:0000256" key="2">
    <source>
        <dbReference type="SAM" id="Phobius"/>
    </source>
</evidence>
<feature type="region of interest" description="Disordered" evidence="1">
    <location>
        <begin position="131"/>
        <end position="153"/>
    </location>
</feature>
<keyword evidence="2" id="KW-0472">Membrane</keyword>
<keyword evidence="2" id="KW-0812">Transmembrane</keyword>
<reference evidence="3 4" key="1">
    <citation type="submission" date="2020-10" db="EMBL/GenBank/DDBJ databases">
        <title>Sequencing the genomes of 1000 actinobacteria strains.</title>
        <authorList>
            <person name="Klenk H.-P."/>
        </authorList>
    </citation>
    <scope>NUCLEOTIDE SEQUENCE [LARGE SCALE GENOMIC DNA]</scope>
    <source>
        <strain evidence="3 4">DSM 46744</strain>
    </source>
</reference>
<keyword evidence="4" id="KW-1185">Reference proteome</keyword>
<organism evidence="3 4">
    <name type="scientific">Actinomadura algeriensis</name>
    <dbReference type="NCBI Taxonomy" id="1679523"/>
    <lineage>
        <taxon>Bacteria</taxon>
        <taxon>Bacillati</taxon>
        <taxon>Actinomycetota</taxon>
        <taxon>Actinomycetes</taxon>
        <taxon>Streptosporangiales</taxon>
        <taxon>Thermomonosporaceae</taxon>
        <taxon>Actinomadura</taxon>
    </lineage>
</organism>
<proteinExistence type="predicted"/>